<dbReference type="AlphaFoldDB" id="A0A2N0RMP0"/>
<comment type="caution">
    <text evidence="1">The sequence shown here is derived from an EMBL/GenBank/DDBJ whole genome shotgun (WGS) entry which is preliminary data.</text>
</comment>
<gene>
    <name evidence="1" type="ORF">RhiirA1_462252</name>
</gene>
<protein>
    <submittedName>
        <fullName evidence="1">Uncharacterized protein</fullName>
    </submittedName>
</protein>
<proteinExistence type="predicted"/>
<accession>A0A2N0RMP0</accession>
<dbReference type="VEuPathDB" id="FungiDB:RhiirFUN_007162"/>
<reference evidence="1 2" key="2">
    <citation type="submission" date="2017-10" db="EMBL/GenBank/DDBJ databases">
        <title>Genome analyses suggest a sexual origin of heterokaryosis in a supposedly ancient asexual fungus.</title>
        <authorList>
            <person name="Corradi N."/>
            <person name="Sedzielewska K."/>
            <person name="Noel J."/>
            <person name="Charron P."/>
            <person name="Farinelli L."/>
            <person name="Marton T."/>
            <person name="Kruger M."/>
            <person name="Pelin A."/>
            <person name="Brachmann A."/>
            <person name="Corradi N."/>
        </authorList>
    </citation>
    <scope>NUCLEOTIDE SEQUENCE [LARGE SCALE GENOMIC DNA]</scope>
    <source>
        <strain evidence="1 2">A1</strain>
    </source>
</reference>
<evidence type="ECO:0000313" key="2">
    <source>
        <dbReference type="Proteomes" id="UP000232688"/>
    </source>
</evidence>
<reference evidence="1 2" key="1">
    <citation type="submission" date="2017-10" db="EMBL/GenBank/DDBJ databases">
        <title>Extensive intraspecific genome diversity in a model arbuscular mycorrhizal fungus.</title>
        <authorList>
            <person name="Chen E.C.H."/>
            <person name="Morin E."/>
            <person name="Baudet D."/>
            <person name="Noel J."/>
            <person name="Ndikumana S."/>
            <person name="Charron P."/>
            <person name="St-Onge C."/>
            <person name="Giorgi J."/>
            <person name="Grigoriev I.V."/>
            <person name="Roux C."/>
            <person name="Martin F.M."/>
            <person name="Corradi N."/>
        </authorList>
    </citation>
    <scope>NUCLEOTIDE SEQUENCE [LARGE SCALE GENOMIC DNA]</scope>
    <source>
        <strain evidence="1 2">A1</strain>
    </source>
</reference>
<dbReference type="VEuPathDB" id="FungiDB:FUN_004992"/>
<organism evidence="1 2">
    <name type="scientific">Rhizophagus irregularis</name>
    <dbReference type="NCBI Taxonomy" id="588596"/>
    <lineage>
        <taxon>Eukaryota</taxon>
        <taxon>Fungi</taxon>
        <taxon>Fungi incertae sedis</taxon>
        <taxon>Mucoromycota</taxon>
        <taxon>Glomeromycotina</taxon>
        <taxon>Glomeromycetes</taxon>
        <taxon>Glomerales</taxon>
        <taxon>Glomeraceae</taxon>
        <taxon>Rhizophagus</taxon>
    </lineage>
</organism>
<dbReference type="VEuPathDB" id="FungiDB:RhiirA1_462252"/>
<dbReference type="Proteomes" id="UP000232688">
    <property type="component" value="Unassembled WGS sequence"/>
</dbReference>
<sequence>MVRMGLQLMVVDTVIKPNRNSVATSLGYEFQGQDKDDDINYVKEVLVYYIEEVEHIIVIGGATLDFFYGLLRPRIPSMETRRSISSLSTESRLSEVTSAEASNSTRIDDEKKRMKVWIIENVDEYKKGAAHKFFYKKLRIPSSKRFKSAKKLLNDKKNFVFTFFYQFFIKSQEYKSVLENDETSEAEERTLAIEERKLVIREQMAKVCFKIANIENEQEARKERTLAIEERKLVIREQTAKVRKEQEARIVRFQNGKELIRANQNESENYLKCGIRI</sequence>
<evidence type="ECO:0000313" key="1">
    <source>
        <dbReference type="EMBL" id="PKC64571.1"/>
    </source>
</evidence>
<dbReference type="VEuPathDB" id="FungiDB:RhiirFUN_007163"/>
<name>A0A2N0RMP0_9GLOM</name>
<dbReference type="EMBL" id="LLXH01000624">
    <property type="protein sequence ID" value="PKC64571.1"/>
    <property type="molecule type" value="Genomic_DNA"/>
</dbReference>